<comment type="caution">
    <text evidence="1">The sequence shown here is derived from an EMBL/GenBank/DDBJ whole genome shotgun (WGS) entry which is preliminary data.</text>
</comment>
<organism evidence="1 2">
    <name type="scientific">Trifolium medium</name>
    <dbReference type="NCBI Taxonomy" id="97028"/>
    <lineage>
        <taxon>Eukaryota</taxon>
        <taxon>Viridiplantae</taxon>
        <taxon>Streptophyta</taxon>
        <taxon>Embryophyta</taxon>
        <taxon>Tracheophyta</taxon>
        <taxon>Spermatophyta</taxon>
        <taxon>Magnoliopsida</taxon>
        <taxon>eudicotyledons</taxon>
        <taxon>Gunneridae</taxon>
        <taxon>Pentapetalae</taxon>
        <taxon>rosids</taxon>
        <taxon>fabids</taxon>
        <taxon>Fabales</taxon>
        <taxon>Fabaceae</taxon>
        <taxon>Papilionoideae</taxon>
        <taxon>50 kb inversion clade</taxon>
        <taxon>NPAAA clade</taxon>
        <taxon>Hologalegina</taxon>
        <taxon>IRL clade</taxon>
        <taxon>Trifolieae</taxon>
        <taxon>Trifolium</taxon>
    </lineage>
</organism>
<dbReference type="AlphaFoldDB" id="A0A392W644"/>
<protein>
    <submittedName>
        <fullName evidence="1">Uncharacterized protein</fullName>
    </submittedName>
</protein>
<keyword evidence="2" id="KW-1185">Reference proteome</keyword>
<evidence type="ECO:0000313" key="2">
    <source>
        <dbReference type="Proteomes" id="UP000265520"/>
    </source>
</evidence>
<reference evidence="1 2" key="1">
    <citation type="journal article" date="2018" name="Front. Plant Sci.">
        <title>Red Clover (Trifolium pratense) and Zigzag Clover (T. medium) - A Picture of Genomic Similarities and Differences.</title>
        <authorList>
            <person name="Dluhosova J."/>
            <person name="Istvanek J."/>
            <person name="Nedelnik J."/>
            <person name="Repkova J."/>
        </authorList>
    </citation>
    <scope>NUCLEOTIDE SEQUENCE [LARGE SCALE GENOMIC DNA]</scope>
    <source>
        <strain evidence="2">cv. 10/8</strain>
        <tissue evidence="1">Leaf</tissue>
    </source>
</reference>
<dbReference type="Proteomes" id="UP000265520">
    <property type="component" value="Unassembled WGS sequence"/>
</dbReference>
<feature type="non-terminal residue" evidence="1">
    <location>
        <position position="1"/>
    </location>
</feature>
<evidence type="ECO:0000313" key="1">
    <source>
        <dbReference type="EMBL" id="MCI94385.1"/>
    </source>
</evidence>
<proteinExistence type="predicted"/>
<name>A0A392W644_9FABA</name>
<accession>A0A392W644</accession>
<dbReference type="EMBL" id="LXQA011354763">
    <property type="protein sequence ID" value="MCI94385.1"/>
    <property type="molecule type" value="Genomic_DNA"/>
</dbReference>
<sequence>RLTIPAIQETDDKLLSPPMKMVTMFQYSRNDRGKNAGNSRGKHRWIELNHLPSSPARISPT</sequence>